<keyword evidence="6" id="KW-1185">Reference proteome</keyword>
<dbReference type="Pfam" id="PF00392">
    <property type="entry name" value="GntR"/>
    <property type="match status" value="1"/>
</dbReference>
<evidence type="ECO:0000256" key="3">
    <source>
        <dbReference type="ARBA" id="ARBA00023163"/>
    </source>
</evidence>
<dbReference type="Gene3D" id="1.20.120.530">
    <property type="entry name" value="GntR ligand-binding domain-like"/>
    <property type="match status" value="1"/>
</dbReference>
<dbReference type="SUPFAM" id="SSF48008">
    <property type="entry name" value="GntR ligand-binding domain-like"/>
    <property type="match status" value="1"/>
</dbReference>
<dbReference type="InterPro" id="IPR008920">
    <property type="entry name" value="TF_FadR/GntR_C"/>
</dbReference>
<name>A0A0N7MBF1_9RHOB</name>
<dbReference type="Proteomes" id="UP000051184">
    <property type="component" value="Unassembled WGS sequence"/>
</dbReference>
<dbReference type="PROSITE" id="PS50949">
    <property type="entry name" value="HTH_GNTR"/>
    <property type="match status" value="1"/>
</dbReference>
<accession>A0A0N7MBF1</accession>
<keyword evidence="2" id="KW-0238">DNA-binding</keyword>
<dbReference type="InterPro" id="IPR036388">
    <property type="entry name" value="WH-like_DNA-bd_sf"/>
</dbReference>
<dbReference type="InterPro" id="IPR011711">
    <property type="entry name" value="GntR_C"/>
</dbReference>
<dbReference type="GO" id="GO:0003677">
    <property type="term" value="F:DNA binding"/>
    <property type="evidence" value="ECO:0007669"/>
    <property type="project" value="UniProtKB-KW"/>
</dbReference>
<dbReference type="PRINTS" id="PR00035">
    <property type="entry name" value="HTHGNTR"/>
</dbReference>
<evidence type="ECO:0000259" key="4">
    <source>
        <dbReference type="PROSITE" id="PS50949"/>
    </source>
</evidence>
<protein>
    <submittedName>
        <fullName evidence="5">Putative HTH-type transcriptional regulator YdfH</fullName>
    </submittedName>
</protein>
<dbReference type="STRING" id="1715691.TA5113_01853"/>
<dbReference type="Pfam" id="PF07729">
    <property type="entry name" value="FCD"/>
    <property type="match status" value="1"/>
</dbReference>
<keyword evidence="3" id="KW-0804">Transcription</keyword>
<dbReference type="PANTHER" id="PTHR43537">
    <property type="entry name" value="TRANSCRIPTIONAL REGULATOR, GNTR FAMILY"/>
    <property type="match status" value="1"/>
</dbReference>
<dbReference type="SUPFAM" id="SSF46785">
    <property type="entry name" value="Winged helix' DNA-binding domain"/>
    <property type="match status" value="1"/>
</dbReference>
<evidence type="ECO:0000256" key="2">
    <source>
        <dbReference type="ARBA" id="ARBA00023125"/>
    </source>
</evidence>
<dbReference type="SMART" id="SM00895">
    <property type="entry name" value="FCD"/>
    <property type="match status" value="1"/>
</dbReference>
<evidence type="ECO:0000313" key="6">
    <source>
        <dbReference type="Proteomes" id="UP000051184"/>
    </source>
</evidence>
<dbReference type="AlphaFoldDB" id="A0A0N7MBF1"/>
<organism evidence="5 6">
    <name type="scientific">Cognatishimia activa</name>
    <dbReference type="NCBI Taxonomy" id="1715691"/>
    <lineage>
        <taxon>Bacteria</taxon>
        <taxon>Pseudomonadati</taxon>
        <taxon>Pseudomonadota</taxon>
        <taxon>Alphaproteobacteria</taxon>
        <taxon>Rhodobacterales</taxon>
        <taxon>Paracoccaceae</taxon>
        <taxon>Cognatishimia</taxon>
    </lineage>
</organism>
<dbReference type="EMBL" id="CYUE01000011">
    <property type="protein sequence ID" value="CUK25232.1"/>
    <property type="molecule type" value="Genomic_DNA"/>
</dbReference>
<dbReference type="SMART" id="SM00345">
    <property type="entry name" value="HTH_GNTR"/>
    <property type="match status" value="1"/>
</dbReference>
<dbReference type="RefSeq" id="WP_058314219.1">
    <property type="nucleotide sequence ID" value="NZ_CYTO01000018.1"/>
</dbReference>
<evidence type="ECO:0000256" key="1">
    <source>
        <dbReference type="ARBA" id="ARBA00023015"/>
    </source>
</evidence>
<gene>
    <name evidence="5" type="primary">ydfH_1</name>
    <name evidence="5" type="ORF">TA5114_01024</name>
</gene>
<dbReference type="OrthoDB" id="9788098at2"/>
<proteinExistence type="predicted"/>
<keyword evidence="1" id="KW-0805">Transcription regulation</keyword>
<reference evidence="6" key="1">
    <citation type="submission" date="2015-09" db="EMBL/GenBank/DDBJ databases">
        <authorList>
            <person name="Rodrigo-Torres Lidia"/>
            <person name="Arahal R.David."/>
        </authorList>
    </citation>
    <scope>NUCLEOTIDE SEQUENCE [LARGE SCALE GENOMIC DNA]</scope>
    <source>
        <strain evidence="6">CECT 5114</strain>
    </source>
</reference>
<evidence type="ECO:0000313" key="5">
    <source>
        <dbReference type="EMBL" id="CUK25232.1"/>
    </source>
</evidence>
<dbReference type="GO" id="GO:0003700">
    <property type="term" value="F:DNA-binding transcription factor activity"/>
    <property type="evidence" value="ECO:0007669"/>
    <property type="project" value="InterPro"/>
</dbReference>
<dbReference type="InterPro" id="IPR036390">
    <property type="entry name" value="WH_DNA-bd_sf"/>
</dbReference>
<dbReference type="Gene3D" id="1.10.10.10">
    <property type="entry name" value="Winged helix-like DNA-binding domain superfamily/Winged helix DNA-binding domain"/>
    <property type="match status" value="1"/>
</dbReference>
<sequence>MNKHDLQKSIDPTATISPQVWKLLRHRIVNNDLPPGHKLSEGEIAMELGVSRQPVREAFIKLAGEGFVMIRPQRSTLVREIDVETVLQLRFVREAVEADIVSTLAEDPDPSLVKDLRAELKRQRSIRKGDPQAFYRADQDFHRILMEAAGKGVAWKYIDEINGQMDRVRVLSYGIFPIEALIEQHADIVEKIAVGNQGGANLAMRNHLNEMLRTLPEIVQQNPEHFENITGLESSKLLPKREKNDD</sequence>
<dbReference type="CDD" id="cd07377">
    <property type="entry name" value="WHTH_GntR"/>
    <property type="match status" value="1"/>
</dbReference>
<dbReference type="PANTHER" id="PTHR43537:SF6">
    <property type="entry name" value="HTH-TYPE TRANSCRIPTIONAL REPRESSOR RSPR"/>
    <property type="match status" value="1"/>
</dbReference>
<feature type="domain" description="HTH gntR-type" evidence="4">
    <location>
        <begin position="14"/>
        <end position="81"/>
    </location>
</feature>
<dbReference type="InterPro" id="IPR000524">
    <property type="entry name" value="Tscrpt_reg_HTH_GntR"/>
</dbReference>